<evidence type="ECO:0000313" key="22">
    <source>
        <dbReference type="EMBL" id="CAG9857814.1"/>
    </source>
</evidence>
<feature type="region of interest" description="Disordered" evidence="16">
    <location>
        <begin position="1083"/>
        <end position="1128"/>
    </location>
</feature>
<feature type="domain" description="Peptidase M12B propeptide" evidence="18">
    <location>
        <begin position="60"/>
        <end position="158"/>
    </location>
</feature>
<dbReference type="PANTHER" id="PTHR13723:SF200">
    <property type="entry name" value="ADAM METALLOPEPTIDASE WITH THROMBOSPONDIN TYPE 1 MOTIF B, ISOFORM B"/>
    <property type="match status" value="1"/>
</dbReference>
<keyword evidence="10" id="KW-0482">Metalloprotease</keyword>
<dbReference type="AlphaFoldDB" id="A0A9N9XM23"/>
<organism evidence="22 23">
    <name type="scientific">Phyllotreta striolata</name>
    <name type="common">Striped flea beetle</name>
    <name type="synonym">Crioceris striolata</name>
    <dbReference type="NCBI Taxonomy" id="444603"/>
    <lineage>
        <taxon>Eukaryota</taxon>
        <taxon>Metazoa</taxon>
        <taxon>Ecdysozoa</taxon>
        <taxon>Arthropoda</taxon>
        <taxon>Hexapoda</taxon>
        <taxon>Insecta</taxon>
        <taxon>Pterygota</taxon>
        <taxon>Neoptera</taxon>
        <taxon>Endopterygota</taxon>
        <taxon>Coleoptera</taxon>
        <taxon>Polyphaga</taxon>
        <taxon>Cucujiformia</taxon>
        <taxon>Chrysomeloidea</taxon>
        <taxon>Chrysomelidae</taxon>
        <taxon>Galerucinae</taxon>
        <taxon>Alticini</taxon>
        <taxon>Phyllotreta</taxon>
    </lineage>
</organism>
<keyword evidence="7" id="KW-0677">Repeat</keyword>
<dbReference type="InterPro" id="IPR050439">
    <property type="entry name" value="ADAMTS_ADAMTS-like"/>
</dbReference>
<dbReference type="EMBL" id="OU900108">
    <property type="protein sequence ID" value="CAG9857814.1"/>
    <property type="molecule type" value="Genomic_DNA"/>
</dbReference>
<sequence length="1128" mass="127586">MSMYNFLMKFYSTYPFSLFNQEMYTRCILIFVVGILQSYPVLSWIPLNGRYTKSIRNYTLTVPHRINSLGEFVSFDLPLHFEHNPKKSRKKRTPEDSDSIHYGLTLNGRYYLIDLWPNHNFISPDLMIERRDPKLWKDAGRLTRLDRSRICHYTGVVRGKRDSRVALSTCDGLAGYVSLDNKRYFVEPMEHHQPNAEGHHLHVVHRDHHVDKRGVHCGTTDDWREAWKESFRRKLSEGDGEEKRGLTSEHRFLETLVVADKKFLTHHKNNDIELYIMTVMNMVSDFYHDASSGNQMDVVVVRIMYLEKEEEEIDLAINENAERTLESFCNWQVKINPKDISNPNHHDIAVLLTRYDICADEGKDCGLMGLAYIATACTQNRNCAINEDGGLTLGIVVAHEMGHVMGCAHDKEGDSPCAAKDKDESYFLMAPFVHMYTTKWSSCSRGFITSLFENNMGDCLNDEPEVSIYAYKAALPGTIYDPEQQCQFVFPGSTLCTLDESKFCEMLLCKTTPTECTSNREPPADGTKCGSNKWCFHKKCIEIGERPEAINGGWGSWGPYSTCSRTCGGGISTSERECDNPIPQYGGRYCLGDRKRYKICNKDPCPLEEPTFREQQCTEQNPKPFNGKLHTWKPFYKKGEPCVLYCKNELNTFAKLEPRVKDGTPCKAGTKNLCINGNCANVGCDFQLDSDAVEDVCGICNGDGTQCKIVDEVYKDTGAHDYKKVALIPQGSRNVRIEELAPSTNTIAISDKTEKTFYLNGDHRENRDGTKLLGKGVEGVYDHPEPGKETLIIHGPTKEDLIFFVCFYEQENVGYRYKYSEPTADLNYAPQYHWELLDWTDCSAKCGGGVQSSKYDCVEEKAGKVSSTFCAGEPKPAQQTKPCNENPCSTKWKVGKWGPCRACKNLSGLRTREVECVRENPKVGGEDILVEDEECDFTRPASKELCDSPKKCKSRETDRIPHEMMRDVWNQIKNVQKKKRSQLNIDKLMEAIETNTMPEPCKKLNKTMKTFKQKSGALIKDRIPQSEINVVKIPFKQSHSALNLSDNAFETMGDTVGDKLDTGEAVIATGADAAKILKELGHNEEEREEMLTSTKKSDGVSTMIAQTGEGKDGKVDKVDKVDKASRGV</sequence>
<dbReference type="OrthoDB" id="412680at2759"/>
<evidence type="ECO:0000259" key="21">
    <source>
        <dbReference type="Pfam" id="PF19236"/>
    </source>
</evidence>
<evidence type="ECO:0000259" key="20">
    <source>
        <dbReference type="Pfam" id="PF17771"/>
    </source>
</evidence>
<dbReference type="InterPro" id="IPR045371">
    <property type="entry name" value="ADAMTS_CR_3"/>
</dbReference>
<evidence type="ECO:0000256" key="8">
    <source>
        <dbReference type="ARBA" id="ARBA00022801"/>
    </source>
</evidence>
<keyword evidence="9 14" id="KW-0862">Zinc</keyword>
<evidence type="ECO:0000256" key="16">
    <source>
        <dbReference type="SAM" id="MobiDB-lite"/>
    </source>
</evidence>
<reference evidence="22" key="1">
    <citation type="submission" date="2022-01" db="EMBL/GenBank/DDBJ databases">
        <authorList>
            <person name="King R."/>
        </authorList>
    </citation>
    <scope>NUCLEOTIDE SEQUENCE</scope>
</reference>
<feature type="binding site" evidence="14">
    <location>
        <position position="403"/>
    </location>
    <ligand>
        <name>Zn(2+)</name>
        <dbReference type="ChEBI" id="CHEBI:29105"/>
        <note>catalytic</note>
    </ligand>
</feature>
<evidence type="ECO:0000256" key="15">
    <source>
        <dbReference type="PIRSR" id="PIRSR613273-3"/>
    </source>
</evidence>
<feature type="disulfide bond" evidence="15">
    <location>
        <begin position="567"/>
        <end position="605"/>
    </location>
</feature>
<keyword evidence="12" id="KW-0325">Glycoprotein</keyword>
<feature type="binding site" evidence="14">
    <location>
        <position position="462"/>
    </location>
    <ligand>
        <name>Ca(2+)</name>
        <dbReference type="ChEBI" id="CHEBI:29108"/>
        <label>1</label>
    </ligand>
</feature>
<feature type="binding site" evidence="14">
    <location>
        <position position="254"/>
    </location>
    <ligand>
        <name>Ca(2+)</name>
        <dbReference type="ChEBI" id="CHEBI:29108"/>
        <label>1</label>
    </ligand>
</feature>
<dbReference type="InterPro" id="IPR013273">
    <property type="entry name" value="ADAMTS/ADAMTS-like"/>
</dbReference>
<dbReference type="InterPro" id="IPR002870">
    <property type="entry name" value="Peptidase_M12B_N"/>
</dbReference>
<keyword evidence="8" id="KW-0378">Hydrolase</keyword>
<proteinExistence type="predicted"/>
<dbReference type="Pfam" id="PF05986">
    <property type="entry name" value="ADAMTS_spacer1"/>
    <property type="match status" value="1"/>
</dbReference>
<feature type="disulfide bond" evidence="15">
    <location>
        <begin position="417"/>
        <end position="443"/>
    </location>
</feature>
<dbReference type="Pfam" id="PF19236">
    <property type="entry name" value="ADAMTS_CR_3"/>
    <property type="match status" value="1"/>
</dbReference>
<dbReference type="SUPFAM" id="SSF82895">
    <property type="entry name" value="TSP-1 type 1 repeat"/>
    <property type="match status" value="2"/>
</dbReference>
<feature type="disulfide bond" evidence="15">
    <location>
        <begin position="329"/>
        <end position="383"/>
    </location>
</feature>
<feature type="disulfide bond" evidence="15">
    <location>
        <begin position="529"/>
        <end position="540"/>
    </location>
</feature>
<feature type="binding site" evidence="14">
    <location>
        <position position="399"/>
    </location>
    <ligand>
        <name>Zn(2+)</name>
        <dbReference type="ChEBI" id="CHEBI:29105"/>
        <note>catalytic</note>
    </ligand>
</feature>
<feature type="disulfide bond" evidence="15">
    <location>
        <begin position="504"/>
        <end position="535"/>
    </location>
</feature>
<accession>A0A9N9XM23</accession>
<evidence type="ECO:0000256" key="4">
    <source>
        <dbReference type="ARBA" id="ARBA00022670"/>
    </source>
</evidence>
<evidence type="ECO:0000256" key="6">
    <source>
        <dbReference type="ARBA" id="ARBA00022729"/>
    </source>
</evidence>
<dbReference type="SMART" id="SM00209">
    <property type="entry name" value="TSP1"/>
    <property type="match status" value="3"/>
</dbReference>
<feature type="disulfide bond" evidence="15">
    <location>
        <begin position="377"/>
        <end position="459"/>
    </location>
</feature>
<feature type="binding site" evidence="14">
    <location>
        <position position="409"/>
    </location>
    <ligand>
        <name>Zn(2+)</name>
        <dbReference type="ChEBI" id="CHEBI:29105"/>
        <note>catalytic</note>
    </ligand>
</feature>
<evidence type="ECO:0000259" key="19">
    <source>
        <dbReference type="Pfam" id="PF05986"/>
    </source>
</evidence>
<comment type="subcellular location">
    <subcellularLocation>
        <location evidence="1">Secreted</location>
        <location evidence="1">Extracellular space</location>
        <location evidence="1">Extracellular matrix</location>
    </subcellularLocation>
</comment>
<gene>
    <name evidence="22" type="ORF">PHYEVI_LOCUS4212</name>
</gene>
<keyword evidence="2" id="KW-0964">Secreted</keyword>
<dbReference type="GO" id="GO:0046872">
    <property type="term" value="F:metal ion binding"/>
    <property type="evidence" value="ECO:0007669"/>
    <property type="project" value="UniProtKB-KW"/>
</dbReference>
<evidence type="ECO:0008006" key="24">
    <source>
        <dbReference type="Google" id="ProtNLM"/>
    </source>
</evidence>
<evidence type="ECO:0000256" key="5">
    <source>
        <dbReference type="ARBA" id="ARBA00022723"/>
    </source>
</evidence>
<evidence type="ECO:0000256" key="12">
    <source>
        <dbReference type="ARBA" id="ARBA00023180"/>
    </source>
</evidence>
<dbReference type="GO" id="GO:0006508">
    <property type="term" value="P:proteolysis"/>
    <property type="evidence" value="ECO:0007669"/>
    <property type="project" value="UniProtKB-KW"/>
</dbReference>
<evidence type="ECO:0000256" key="2">
    <source>
        <dbReference type="ARBA" id="ARBA00022525"/>
    </source>
</evidence>
<dbReference type="Gene3D" id="3.40.390.10">
    <property type="entry name" value="Collagenase (Catalytic Domain)"/>
    <property type="match status" value="1"/>
</dbReference>
<feature type="binding site" evidence="14">
    <location>
        <position position="347"/>
    </location>
    <ligand>
        <name>Ca(2+)</name>
        <dbReference type="ChEBI" id="CHEBI:29108"/>
        <label>1</label>
    </ligand>
</feature>
<evidence type="ECO:0000259" key="18">
    <source>
        <dbReference type="Pfam" id="PF01562"/>
    </source>
</evidence>
<evidence type="ECO:0000259" key="17">
    <source>
        <dbReference type="Pfam" id="PF01421"/>
    </source>
</evidence>
<feature type="domain" description="ADAMTS/ADAMTS-like Spacer 1" evidence="19">
    <location>
        <begin position="710"/>
        <end position="821"/>
    </location>
</feature>
<dbReference type="Proteomes" id="UP001153712">
    <property type="component" value="Chromosome 15"/>
</dbReference>
<dbReference type="GO" id="GO:0030198">
    <property type="term" value="P:extracellular matrix organization"/>
    <property type="evidence" value="ECO:0007669"/>
    <property type="project" value="InterPro"/>
</dbReference>
<dbReference type="PANTHER" id="PTHR13723">
    <property type="entry name" value="ADAMTS A DISINTEGRIN AND METALLOPROTEASE WITH THROMBOSPONDIN MOTIFS PROTEASE"/>
    <property type="match status" value="1"/>
</dbReference>
<dbReference type="Gene3D" id="2.60.120.830">
    <property type="match status" value="1"/>
</dbReference>
<protein>
    <recommendedName>
        <fullName evidence="24">Metalloproteinase</fullName>
    </recommendedName>
</protein>
<feature type="disulfide bond" evidence="15">
    <location>
        <begin position="358"/>
        <end position="365"/>
    </location>
</feature>
<feature type="active site" evidence="13">
    <location>
        <position position="400"/>
    </location>
</feature>
<dbReference type="Pfam" id="PF01562">
    <property type="entry name" value="Pep_M12B_propep"/>
    <property type="match status" value="1"/>
</dbReference>
<feature type="disulfide bond" evidence="15">
    <location>
        <begin position="486"/>
        <end position="509"/>
    </location>
</feature>
<feature type="binding site" evidence="14">
    <location>
        <position position="459"/>
    </location>
    <ligand>
        <name>Ca(2+)</name>
        <dbReference type="ChEBI" id="CHEBI:29108"/>
        <label>1</label>
    </ligand>
</feature>
<keyword evidence="4" id="KW-0645">Protease</keyword>
<comment type="cofactor">
    <cofactor evidence="14">
        <name>Zn(2+)</name>
        <dbReference type="ChEBI" id="CHEBI:29105"/>
    </cofactor>
    <text evidence="14">Binds 1 zinc ion per subunit.</text>
</comment>
<dbReference type="Pfam" id="PF00090">
    <property type="entry name" value="TSP_1"/>
    <property type="match status" value="1"/>
</dbReference>
<dbReference type="InterPro" id="IPR010294">
    <property type="entry name" value="ADAMTS_spacer1"/>
</dbReference>
<feature type="binding site" evidence="14">
    <location>
        <position position="462"/>
    </location>
    <ligand>
        <name>Ca(2+)</name>
        <dbReference type="ChEBI" id="CHEBI:29108"/>
        <label>2</label>
    </ligand>
</feature>
<feature type="compositionally biased region" description="Polar residues" evidence="16">
    <location>
        <begin position="1091"/>
        <end position="1105"/>
    </location>
</feature>
<feature type="disulfide bond" evidence="15">
    <location>
        <begin position="563"/>
        <end position="600"/>
    </location>
</feature>
<keyword evidence="3" id="KW-0272">Extracellular matrix</keyword>
<keyword evidence="5 14" id="KW-0479">Metal-binding</keyword>
<dbReference type="SUPFAM" id="SSF55486">
    <property type="entry name" value="Metalloproteases ('zincins'), catalytic domain"/>
    <property type="match status" value="1"/>
</dbReference>
<evidence type="ECO:0000256" key="11">
    <source>
        <dbReference type="ARBA" id="ARBA00023157"/>
    </source>
</evidence>
<dbReference type="InterPro" id="IPR001590">
    <property type="entry name" value="Peptidase_M12B"/>
</dbReference>
<evidence type="ECO:0000256" key="1">
    <source>
        <dbReference type="ARBA" id="ARBA00004498"/>
    </source>
</evidence>
<evidence type="ECO:0000313" key="23">
    <source>
        <dbReference type="Proteomes" id="UP001153712"/>
    </source>
</evidence>
<feature type="domain" description="ADAMTS cysteine-rich" evidence="20">
    <location>
        <begin position="476"/>
        <end position="541"/>
    </location>
</feature>
<keyword evidence="23" id="KW-1185">Reference proteome</keyword>
<evidence type="ECO:0000256" key="14">
    <source>
        <dbReference type="PIRSR" id="PIRSR613273-2"/>
    </source>
</evidence>
<feature type="binding site" evidence="14">
    <location>
        <position position="254"/>
    </location>
    <ligand>
        <name>Ca(2+)</name>
        <dbReference type="ChEBI" id="CHEBI:29108"/>
        <label>2</label>
    </ligand>
</feature>
<dbReference type="InterPro" id="IPR000884">
    <property type="entry name" value="TSP1_rpt"/>
</dbReference>
<keyword evidence="11 15" id="KW-1015">Disulfide bond</keyword>
<dbReference type="InterPro" id="IPR024079">
    <property type="entry name" value="MetalloPept_cat_dom_sf"/>
</dbReference>
<dbReference type="CDD" id="cd04273">
    <property type="entry name" value="ZnMc_ADAMTS_like"/>
    <property type="match status" value="1"/>
</dbReference>
<dbReference type="InterPro" id="IPR036383">
    <property type="entry name" value="TSP1_rpt_sf"/>
</dbReference>
<dbReference type="InterPro" id="IPR041645">
    <property type="entry name" value="ADAMTS_CR_2"/>
</dbReference>
<dbReference type="Gene3D" id="2.20.100.10">
    <property type="entry name" value="Thrombospondin type-1 (TSP1) repeat"/>
    <property type="match status" value="2"/>
</dbReference>
<feature type="disulfide bond" evidence="15">
    <location>
        <begin position="578"/>
        <end position="590"/>
    </location>
</feature>
<evidence type="ECO:0000256" key="3">
    <source>
        <dbReference type="ARBA" id="ARBA00022530"/>
    </source>
</evidence>
<feature type="disulfide bond" evidence="15">
    <location>
        <begin position="496"/>
        <end position="516"/>
    </location>
</feature>
<name>A0A9N9XM23_PHYSR</name>
<feature type="binding site" description="in inhibited form" evidence="14">
    <location>
        <position position="217"/>
    </location>
    <ligand>
        <name>Zn(2+)</name>
        <dbReference type="ChEBI" id="CHEBI:29105"/>
        <note>catalytic</note>
    </ligand>
</feature>
<dbReference type="Gene3D" id="3.40.1620.60">
    <property type="match status" value="1"/>
</dbReference>
<evidence type="ECO:0000256" key="7">
    <source>
        <dbReference type="ARBA" id="ARBA00022737"/>
    </source>
</evidence>
<dbReference type="GO" id="GO:0004222">
    <property type="term" value="F:metalloendopeptidase activity"/>
    <property type="evidence" value="ECO:0007669"/>
    <property type="project" value="InterPro"/>
</dbReference>
<evidence type="ECO:0000256" key="13">
    <source>
        <dbReference type="PIRSR" id="PIRSR613273-1"/>
    </source>
</evidence>
<feature type="compositionally biased region" description="Basic and acidic residues" evidence="16">
    <location>
        <begin position="1109"/>
        <end position="1128"/>
    </location>
</feature>
<evidence type="ECO:0000256" key="10">
    <source>
        <dbReference type="ARBA" id="ARBA00023049"/>
    </source>
</evidence>
<dbReference type="Pfam" id="PF19030">
    <property type="entry name" value="TSP1_ADAMTS"/>
    <property type="match status" value="1"/>
</dbReference>
<dbReference type="FunFam" id="2.20.100.10:FF:000006">
    <property type="entry name" value="A disintegrin and metalloproteinase with thrombospondin motifs 1"/>
    <property type="match status" value="1"/>
</dbReference>
<keyword evidence="14" id="KW-0106">Calcium</keyword>
<dbReference type="Pfam" id="PF17771">
    <property type="entry name" value="ADAMTS_CR_2"/>
    <property type="match status" value="1"/>
</dbReference>
<evidence type="ECO:0000256" key="9">
    <source>
        <dbReference type="ARBA" id="ARBA00022833"/>
    </source>
</evidence>
<feature type="domain" description="Peptidase M12B" evidence="17">
    <location>
        <begin position="251"/>
        <end position="464"/>
    </location>
</feature>
<dbReference type="Pfam" id="PF01421">
    <property type="entry name" value="Reprolysin"/>
    <property type="match status" value="1"/>
</dbReference>
<keyword evidence="6" id="KW-0732">Signal</keyword>
<dbReference type="GO" id="GO:0031012">
    <property type="term" value="C:extracellular matrix"/>
    <property type="evidence" value="ECO:0007669"/>
    <property type="project" value="TreeGrafter"/>
</dbReference>
<feature type="domain" description="ADAMTS/ADAMTS-like cysteine-rich" evidence="21">
    <location>
        <begin position="661"/>
        <end position="707"/>
    </location>
</feature>
<dbReference type="PRINTS" id="PR01857">
    <property type="entry name" value="ADAMTSFAMILY"/>
</dbReference>